<dbReference type="RefSeq" id="WP_248956212.1">
    <property type="nucleotide sequence ID" value="NZ_JAKIKU010000008.1"/>
</dbReference>
<sequence length="257" mass="29049">MSYAGMRSMGKSENISLKRCFGKRAAPRMQQGNNAHRLQIWTEQLGQSVIPFNDAQTESMANLLPLLLCGEQSAQLVFNQEIARLSANSVNQVTGANSHQLVLSLMEVESDECRHDIALQSVAEQLPEIDSVRKVQRLAKRFYSSLSRVNDYSQHFVRIAILDTCVTQIMQAFEQSHLGINHPFSQLCGLIKKDEAKHVYISRHHAIELGASHADFHQQQAFITQNLFQLLTSQGSAFEHMGICLDSLQQKLEEKWQ</sequence>
<evidence type="ECO:0000313" key="1">
    <source>
        <dbReference type="EMBL" id="MCL1046562.1"/>
    </source>
</evidence>
<evidence type="ECO:0008006" key="3">
    <source>
        <dbReference type="Google" id="ProtNLM"/>
    </source>
</evidence>
<accession>A0ABT0KRS6</accession>
<organism evidence="1 2">
    <name type="scientific">Shewanella electrodiphila</name>
    <dbReference type="NCBI Taxonomy" id="934143"/>
    <lineage>
        <taxon>Bacteria</taxon>
        <taxon>Pseudomonadati</taxon>
        <taxon>Pseudomonadota</taxon>
        <taxon>Gammaproteobacteria</taxon>
        <taxon>Alteromonadales</taxon>
        <taxon>Shewanellaceae</taxon>
        <taxon>Shewanella</taxon>
    </lineage>
</organism>
<protein>
    <recommendedName>
        <fullName evidence="3">3-oxoacyl-ACP synthase</fullName>
    </recommendedName>
</protein>
<evidence type="ECO:0000313" key="2">
    <source>
        <dbReference type="Proteomes" id="UP001202134"/>
    </source>
</evidence>
<keyword evidence="2" id="KW-1185">Reference proteome</keyword>
<dbReference type="SUPFAM" id="SSF47240">
    <property type="entry name" value="Ferritin-like"/>
    <property type="match status" value="1"/>
</dbReference>
<reference evidence="1 2" key="1">
    <citation type="submission" date="2022-01" db="EMBL/GenBank/DDBJ databases">
        <title>Whole genome-based taxonomy of the Shewanellaceae.</title>
        <authorList>
            <person name="Martin-Rodriguez A.J."/>
        </authorList>
    </citation>
    <scope>NUCLEOTIDE SEQUENCE [LARGE SCALE GENOMIC DNA]</scope>
    <source>
        <strain evidence="1 2">DSM 24955</strain>
    </source>
</reference>
<name>A0ABT0KRS6_9GAMM</name>
<gene>
    <name evidence="1" type="ORF">L2737_14710</name>
</gene>
<dbReference type="Proteomes" id="UP001202134">
    <property type="component" value="Unassembled WGS sequence"/>
</dbReference>
<dbReference type="EMBL" id="JAKIKU010000008">
    <property type="protein sequence ID" value="MCL1046562.1"/>
    <property type="molecule type" value="Genomic_DNA"/>
</dbReference>
<comment type="caution">
    <text evidence="1">The sequence shown here is derived from an EMBL/GenBank/DDBJ whole genome shotgun (WGS) entry which is preliminary data.</text>
</comment>
<dbReference type="InterPro" id="IPR009078">
    <property type="entry name" value="Ferritin-like_SF"/>
</dbReference>
<proteinExistence type="predicted"/>